<evidence type="ECO:0000256" key="1">
    <source>
        <dbReference type="ARBA" id="ARBA00005397"/>
    </source>
</evidence>
<accession>A0A443J3I1</accession>
<dbReference type="PANTHER" id="PTHR39161">
    <property type="entry name" value="ADAPTER PROTEIN MECA"/>
    <property type="match status" value="1"/>
</dbReference>
<organism evidence="3 4">
    <name type="scientific">Siminovitchia fortis</name>
    <dbReference type="NCBI Taxonomy" id="254758"/>
    <lineage>
        <taxon>Bacteria</taxon>
        <taxon>Bacillati</taxon>
        <taxon>Bacillota</taxon>
        <taxon>Bacilli</taxon>
        <taxon>Bacillales</taxon>
        <taxon>Bacillaceae</taxon>
        <taxon>Siminovitchia</taxon>
    </lineage>
</organism>
<dbReference type="OrthoDB" id="2085234at2"/>
<dbReference type="Pfam" id="PF05389">
    <property type="entry name" value="MecA"/>
    <property type="match status" value="1"/>
</dbReference>
<dbReference type="AlphaFoldDB" id="A0A443J3I1"/>
<dbReference type="InterPro" id="IPR038471">
    <property type="entry name" value="MecA_C_sf"/>
</dbReference>
<dbReference type="EMBL" id="QYTU02000001">
    <property type="protein sequence ID" value="RWR14999.1"/>
    <property type="molecule type" value="Genomic_DNA"/>
</dbReference>
<sequence length="192" mass="22008">MKLERISSNKIKYSITFEELTKKGFLQDELLRDSFVWDVLFDEMLDEASRIYELNDFGAVSIEIFSLTSRELVLILTLEEEEPWQNSPSPVKDELPKSKSSLGLLYRFEEFDDIILFVKRIASLNKSCDSSSLFAFGDSYYLKIDGVCGLSETIESLCSEYGEKAGLSEAFLEDYGVKIIDKEAFPLIRSHF</sequence>
<evidence type="ECO:0000256" key="2">
    <source>
        <dbReference type="ARBA" id="ARBA00011738"/>
    </source>
</evidence>
<name>A0A443J3I1_9BACI</name>
<dbReference type="Proteomes" id="UP000273811">
    <property type="component" value="Unassembled WGS sequence"/>
</dbReference>
<protein>
    <submittedName>
        <fullName evidence="3">Uncharacterized protein</fullName>
    </submittedName>
</protein>
<dbReference type="Gene3D" id="3.30.70.1950">
    <property type="match status" value="1"/>
</dbReference>
<evidence type="ECO:0000313" key="3">
    <source>
        <dbReference type="EMBL" id="RWR14999.1"/>
    </source>
</evidence>
<keyword evidence="4" id="KW-1185">Reference proteome</keyword>
<evidence type="ECO:0000313" key="4">
    <source>
        <dbReference type="Proteomes" id="UP000273811"/>
    </source>
</evidence>
<proteinExistence type="inferred from homology"/>
<dbReference type="PANTHER" id="PTHR39161:SF2">
    <property type="entry name" value="ADAPTER PROTEIN MECA 2"/>
    <property type="match status" value="1"/>
</dbReference>
<comment type="similarity">
    <text evidence="1">Belongs to the MecA family.</text>
</comment>
<dbReference type="InterPro" id="IPR008681">
    <property type="entry name" value="Neg-reg_MecA"/>
</dbReference>
<comment type="subunit">
    <text evidence="2">Homodimer.</text>
</comment>
<gene>
    <name evidence="3" type="ORF">D4N35_000165</name>
</gene>
<dbReference type="RefSeq" id="WP_120068103.1">
    <property type="nucleotide sequence ID" value="NZ_CP126113.1"/>
</dbReference>
<reference evidence="3" key="1">
    <citation type="submission" date="2018-12" db="EMBL/GenBank/DDBJ databases">
        <authorList>
            <person name="Sun L."/>
            <person name="Chen Z."/>
        </authorList>
    </citation>
    <scope>NUCLEOTIDE SEQUENCE [LARGE SCALE GENOMIC DNA]</scope>
    <source>
        <strain evidence="3">DSM 16012</strain>
    </source>
</reference>
<comment type="caution">
    <text evidence="3">The sequence shown here is derived from an EMBL/GenBank/DDBJ whole genome shotgun (WGS) entry which is preliminary data.</text>
</comment>